<evidence type="ECO:0000256" key="1">
    <source>
        <dbReference type="SAM" id="MobiDB-lite"/>
    </source>
</evidence>
<gene>
    <name evidence="2" type="ORF">NCTC11343_02589</name>
</gene>
<evidence type="ECO:0000313" key="3">
    <source>
        <dbReference type="Proteomes" id="UP000251241"/>
    </source>
</evidence>
<proteinExistence type="predicted"/>
<dbReference type="RefSeq" id="WP_256603541.1">
    <property type="nucleotide sequence ID" value="NZ_UAUU01000009.1"/>
</dbReference>
<reference evidence="2 3" key="1">
    <citation type="submission" date="2018-06" db="EMBL/GenBank/DDBJ databases">
        <authorList>
            <consortium name="Pathogen Informatics"/>
            <person name="Doyle S."/>
        </authorList>
    </citation>
    <scope>NUCLEOTIDE SEQUENCE [LARGE SCALE GENOMIC DNA]</scope>
    <source>
        <strain evidence="2 3">NCTC11343</strain>
    </source>
</reference>
<feature type="region of interest" description="Disordered" evidence="1">
    <location>
        <begin position="1"/>
        <end position="21"/>
    </location>
</feature>
<name>A0A2X2IZT2_SPHMU</name>
<dbReference type="Proteomes" id="UP000251241">
    <property type="component" value="Unassembled WGS sequence"/>
</dbReference>
<organism evidence="2 3">
    <name type="scientific">Sphingobacterium multivorum</name>
    <dbReference type="NCBI Taxonomy" id="28454"/>
    <lineage>
        <taxon>Bacteria</taxon>
        <taxon>Pseudomonadati</taxon>
        <taxon>Bacteroidota</taxon>
        <taxon>Sphingobacteriia</taxon>
        <taxon>Sphingobacteriales</taxon>
        <taxon>Sphingobacteriaceae</taxon>
        <taxon>Sphingobacterium</taxon>
    </lineage>
</organism>
<dbReference type="AlphaFoldDB" id="A0A2X2IZT2"/>
<sequence length="241" mass="26962">MGVGLNSFAQETGKKNDPEKPVTIDSFDVVRDYKPILADAVKIRRSPDMTNKREYQPKLSYNNILDKKLDINTGLKQLNVQEIPFAQPFEHSSNYVKFGIGNYNSILGEAYLASEQFENTRFGLFAKHLSQKGNIDGQKFSTQDIGIFGRRVLDAVTVKGTIGYNRYGTNFYGQTFDQSGTTLLNTTPDKQTFTDIYLNGELSSNVDPKNEQALSYSAKVDGYLFKDAYKAKENSIALSGI</sequence>
<evidence type="ECO:0000313" key="2">
    <source>
        <dbReference type="EMBL" id="SPZ86914.1"/>
    </source>
</evidence>
<dbReference type="EMBL" id="UAUU01000009">
    <property type="protein sequence ID" value="SPZ86914.1"/>
    <property type="molecule type" value="Genomic_DNA"/>
</dbReference>
<feature type="compositionally biased region" description="Basic and acidic residues" evidence="1">
    <location>
        <begin position="12"/>
        <end position="21"/>
    </location>
</feature>
<protein>
    <recommendedName>
        <fullName evidence="4">TonB-dependent receptor</fullName>
    </recommendedName>
</protein>
<evidence type="ECO:0008006" key="4">
    <source>
        <dbReference type="Google" id="ProtNLM"/>
    </source>
</evidence>
<accession>A0A2X2IZT2</accession>